<evidence type="ECO:0000259" key="2">
    <source>
        <dbReference type="Pfam" id="PF05444"/>
    </source>
</evidence>
<keyword evidence="1" id="KW-0472">Membrane</keyword>
<keyword evidence="1" id="KW-0812">Transmembrane</keyword>
<dbReference type="Pfam" id="PF05444">
    <property type="entry name" value="DUF753"/>
    <property type="match status" value="2"/>
</dbReference>
<reference evidence="3" key="2">
    <citation type="submission" date="2020-05" db="UniProtKB">
        <authorList>
            <consortium name="EnsemblMetazoa"/>
        </authorList>
    </citation>
    <scope>IDENTIFICATION</scope>
    <source>
        <strain evidence="3">IAEA</strain>
    </source>
</reference>
<dbReference type="VEuPathDB" id="VectorBase:GBRI023238"/>
<dbReference type="Proteomes" id="UP000091820">
    <property type="component" value="Unassembled WGS sequence"/>
</dbReference>
<organism evidence="3 4">
    <name type="scientific">Glossina brevipalpis</name>
    <dbReference type="NCBI Taxonomy" id="37001"/>
    <lineage>
        <taxon>Eukaryota</taxon>
        <taxon>Metazoa</taxon>
        <taxon>Ecdysozoa</taxon>
        <taxon>Arthropoda</taxon>
        <taxon>Hexapoda</taxon>
        <taxon>Insecta</taxon>
        <taxon>Pterygota</taxon>
        <taxon>Neoptera</taxon>
        <taxon>Endopterygota</taxon>
        <taxon>Diptera</taxon>
        <taxon>Brachycera</taxon>
        <taxon>Muscomorpha</taxon>
        <taxon>Hippoboscoidea</taxon>
        <taxon>Glossinidae</taxon>
        <taxon>Glossina</taxon>
    </lineage>
</organism>
<keyword evidence="1" id="KW-1133">Transmembrane helix</keyword>
<keyword evidence="4" id="KW-1185">Reference proteome</keyword>
<proteinExistence type="predicted"/>
<feature type="domain" description="DUF753" evidence="2">
    <location>
        <begin position="208"/>
        <end position="278"/>
    </location>
</feature>
<accession>A0A1A9WKR1</accession>
<evidence type="ECO:0000256" key="1">
    <source>
        <dbReference type="SAM" id="Phobius"/>
    </source>
</evidence>
<feature type="transmembrane region" description="Helical" evidence="1">
    <location>
        <begin position="12"/>
        <end position="31"/>
    </location>
</feature>
<dbReference type="EnsemblMetazoa" id="GBRI023238-RA">
    <property type="protein sequence ID" value="GBRI023238-PA"/>
    <property type="gene ID" value="GBRI023238"/>
</dbReference>
<protein>
    <recommendedName>
        <fullName evidence="2">DUF753 domain-containing protein</fullName>
    </recommendedName>
</protein>
<name>A0A1A9WKR1_9MUSC</name>
<evidence type="ECO:0000313" key="3">
    <source>
        <dbReference type="EnsemblMetazoa" id="GBRI023238-PA"/>
    </source>
</evidence>
<sequence>MLLYIKGNLSYVALVAFTIHLIFSIIVRPVYTQTLTLCYECNSTDLNCNDNLEIMLGKHCIDETHDRCFTKIATTRNLSNVVLIIFCIYLNVTLNCANETVHENGNAVRGCLASNDTCNEPNCKSCSEDKCNDHLICKKCSGDDHNCFKIDEKTKYNTICEKDEKHCFSKLTDKKVERGCTSSSTCEGCETCSKAICNTELFPKDRRSCYNCKHQNCNQVTSKQESYCQNYVNNDSCYTYGENEESMQRGCQSYDAPSPCTAVKNDPKCQTCNTDNCNNIPFKRDQTLKCIQCGRVKEAGEDKNCFDEQDQPKTCSKQIPYYADGMCFTYVKDDNIQRGCLYDEMESLQDCDSDNGCTTCSDRNGCNGEKVSSDLTCIICRSDENPECRNKANTLTGAKCRTNDPVDDRCFFGTWHNVVIRGCYVDADEAMQYICADEKNPQCSVCHKNNCNIKTIPSSANTFYASSFVWPLFIAIYYAVTH</sequence>
<dbReference type="PANTHER" id="PTHR21721">
    <property type="entry name" value="GH09876P-RELATED"/>
    <property type="match status" value="1"/>
</dbReference>
<dbReference type="InterPro" id="IPR008472">
    <property type="entry name" value="DUF753"/>
</dbReference>
<reference evidence="4" key="1">
    <citation type="submission" date="2014-03" db="EMBL/GenBank/DDBJ databases">
        <authorList>
            <person name="Aksoy S."/>
            <person name="Warren W."/>
            <person name="Wilson R.K."/>
        </authorList>
    </citation>
    <scope>NUCLEOTIDE SEQUENCE [LARGE SCALE GENOMIC DNA]</scope>
    <source>
        <strain evidence="4">IAEA</strain>
    </source>
</reference>
<evidence type="ECO:0000313" key="4">
    <source>
        <dbReference type="Proteomes" id="UP000091820"/>
    </source>
</evidence>
<dbReference type="AlphaFoldDB" id="A0A1A9WKR1"/>
<feature type="domain" description="DUF753" evidence="2">
    <location>
        <begin position="376"/>
        <end position="452"/>
    </location>
</feature>